<evidence type="ECO:0000256" key="3">
    <source>
        <dbReference type="ARBA" id="ARBA00022741"/>
    </source>
</evidence>
<dbReference type="Proteomes" id="UP001501570">
    <property type="component" value="Unassembled WGS sequence"/>
</dbReference>
<evidence type="ECO:0000256" key="1">
    <source>
        <dbReference type="ARBA" id="ARBA00001953"/>
    </source>
</evidence>
<feature type="domain" description="Biotin carboxylation" evidence="10">
    <location>
        <begin position="7"/>
        <end position="450"/>
    </location>
</feature>
<dbReference type="RefSeq" id="WP_345636556.1">
    <property type="nucleotide sequence ID" value="NZ_BAABJQ010000028.1"/>
</dbReference>
<dbReference type="InterPro" id="IPR005482">
    <property type="entry name" value="Biotin_COase_C"/>
</dbReference>
<dbReference type="Pfam" id="PF02786">
    <property type="entry name" value="CPSase_L_D2"/>
    <property type="match status" value="1"/>
</dbReference>
<accession>A0ABP9SIK9</accession>
<sequence length="706" mass="74259">MTSRERHIRRLLVANRGEIARRVFATCRTMGIETVAVYSDPDADAPHVTEADRAIRLPGDTATATYLRADLIVDAARRAGADAVHPGYGFLSENARFAEQVIDAGLTWVGPPPKAIAAMGSKLEAKRLLTGAGVPMLHSTVDPSEVAEFPVLVKASSGGGGRGMRIVRDRGELAGAVDAARREAAAAFGDGTVFCERYVEAARHIEVQVFADSHGNVLALGERECSIQRRHQKIIEEAPSPAVGPGLRSALYEAATGAARTVGYLGAGTVEFLLAPSGEFYFLEMNTRLQVEHPVTEAVLGLDLVRWQLLVAEGAPLPLSDPPAPRGHAVEARIYAEDPSRDWRPSTGTLHRFEVPATSGSFRASERAGLRLDSGVRDGCEVSVHYDPMLAKLIAWAPARTEAVRLLATALAGARIHGVTTNRDLLVRVLREPEFHDGGTDTGFLDRHLGALVPLVSTVDDVRLPCLAAALASAAGRRQTAGRSAALPSGWRNVPSAPQVIGYDGPAGPVEVSYRLDRRGGLAGWSVRPVDRHRAGIPDSLATDPATAKPAATESATTESAITEPATTQPAAAGNAGPVRLVRAEPDRVALEVAGVLTEFTVHRVGDVSYVDGPDGSVALTELPRFPLPEPALAEGSLTAPLPGAVGRVLVEPGQPVEPGALLLTIEAMKLEHQVCAPGAGVVAELLVSAGAQVDTGTVLAVITPR</sequence>
<organism evidence="11 12">
    <name type="scientific">Rugosimonospora acidiphila</name>
    <dbReference type="NCBI Taxonomy" id="556531"/>
    <lineage>
        <taxon>Bacteria</taxon>
        <taxon>Bacillati</taxon>
        <taxon>Actinomycetota</taxon>
        <taxon>Actinomycetes</taxon>
        <taxon>Micromonosporales</taxon>
        <taxon>Micromonosporaceae</taxon>
        <taxon>Rugosimonospora</taxon>
    </lineage>
</organism>
<dbReference type="Pfam" id="PF00364">
    <property type="entry name" value="Biotin_lipoyl"/>
    <property type="match status" value="1"/>
</dbReference>
<keyword evidence="2" id="KW-0436">Ligase</keyword>
<evidence type="ECO:0000256" key="6">
    <source>
        <dbReference type="PROSITE-ProRule" id="PRU00409"/>
    </source>
</evidence>
<keyword evidence="12" id="KW-1185">Reference proteome</keyword>
<dbReference type="SMART" id="SM00878">
    <property type="entry name" value="Biotin_carb_C"/>
    <property type="match status" value="1"/>
</dbReference>
<dbReference type="InterPro" id="IPR016185">
    <property type="entry name" value="PreATP-grasp_dom_sf"/>
</dbReference>
<dbReference type="CDD" id="cd06850">
    <property type="entry name" value="biotinyl_domain"/>
    <property type="match status" value="1"/>
</dbReference>
<dbReference type="PROSITE" id="PS50968">
    <property type="entry name" value="BIOTINYL_LIPOYL"/>
    <property type="match status" value="1"/>
</dbReference>
<dbReference type="Gene3D" id="3.30.470.20">
    <property type="entry name" value="ATP-grasp fold, B domain"/>
    <property type="match status" value="1"/>
</dbReference>
<dbReference type="PROSITE" id="PS00867">
    <property type="entry name" value="CPSASE_2"/>
    <property type="match status" value="1"/>
</dbReference>
<keyword evidence="3 6" id="KW-0547">Nucleotide-binding</keyword>
<protein>
    <recommendedName>
        <fullName evidence="13">Propionyl-CoA carboxylase alpha chain</fullName>
    </recommendedName>
</protein>
<dbReference type="PROSITE" id="PS50979">
    <property type="entry name" value="BC"/>
    <property type="match status" value="1"/>
</dbReference>
<keyword evidence="4 6" id="KW-0067">ATP-binding</keyword>
<dbReference type="InterPro" id="IPR005481">
    <property type="entry name" value="BC-like_N"/>
</dbReference>
<feature type="region of interest" description="Disordered" evidence="7">
    <location>
        <begin position="536"/>
        <end position="574"/>
    </location>
</feature>
<dbReference type="InterPro" id="IPR000089">
    <property type="entry name" value="Biotin_lipoyl"/>
</dbReference>
<dbReference type="PROSITE" id="PS50975">
    <property type="entry name" value="ATP_GRASP"/>
    <property type="match status" value="1"/>
</dbReference>
<evidence type="ECO:0000313" key="12">
    <source>
        <dbReference type="Proteomes" id="UP001501570"/>
    </source>
</evidence>
<feature type="compositionally biased region" description="Low complexity" evidence="7">
    <location>
        <begin position="542"/>
        <end position="568"/>
    </location>
</feature>
<dbReference type="SUPFAM" id="SSF51246">
    <property type="entry name" value="Rudiment single hybrid motif"/>
    <property type="match status" value="1"/>
</dbReference>
<dbReference type="SUPFAM" id="SSF52440">
    <property type="entry name" value="PreATP-grasp domain"/>
    <property type="match status" value="1"/>
</dbReference>
<dbReference type="EMBL" id="BAABJQ010000028">
    <property type="protein sequence ID" value="GAA5197036.1"/>
    <property type="molecule type" value="Genomic_DNA"/>
</dbReference>
<proteinExistence type="predicted"/>
<name>A0ABP9SIK9_9ACTN</name>
<evidence type="ECO:0000259" key="10">
    <source>
        <dbReference type="PROSITE" id="PS50979"/>
    </source>
</evidence>
<evidence type="ECO:0000259" key="8">
    <source>
        <dbReference type="PROSITE" id="PS50968"/>
    </source>
</evidence>
<comment type="caution">
    <text evidence="11">The sequence shown here is derived from an EMBL/GenBank/DDBJ whole genome shotgun (WGS) entry which is preliminary data.</text>
</comment>
<dbReference type="PANTHER" id="PTHR18866">
    <property type="entry name" value="CARBOXYLASE:PYRUVATE/ACETYL-COA/PROPIONYL-COA CARBOXYLASE"/>
    <property type="match status" value="1"/>
</dbReference>
<dbReference type="InterPro" id="IPR011764">
    <property type="entry name" value="Biotin_carboxylation_dom"/>
</dbReference>
<dbReference type="InterPro" id="IPR050856">
    <property type="entry name" value="Biotin_carboxylase_complex"/>
</dbReference>
<evidence type="ECO:0000256" key="5">
    <source>
        <dbReference type="ARBA" id="ARBA00023267"/>
    </source>
</evidence>
<dbReference type="Pfam" id="PF00289">
    <property type="entry name" value="Biotin_carb_N"/>
    <property type="match status" value="1"/>
</dbReference>
<dbReference type="PROSITE" id="PS00866">
    <property type="entry name" value="CPSASE_1"/>
    <property type="match status" value="1"/>
</dbReference>
<reference evidence="12" key="1">
    <citation type="journal article" date="2019" name="Int. J. Syst. Evol. Microbiol.">
        <title>The Global Catalogue of Microorganisms (GCM) 10K type strain sequencing project: providing services to taxonomists for standard genome sequencing and annotation.</title>
        <authorList>
            <consortium name="The Broad Institute Genomics Platform"/>
            <consortium name="The Broad Institute Genome Sequencing Center for Infectious Disease"/>
            <person name="Wu L."/>
            <person name="Ma J."/>
        </authorList>
    </citation>
    <scope>NUCLEOTIDE SEQUENCE [LARGE SCALE GENOMIC DNA]</scope>
    <source>
        <strain evidence="12">JCM 18304</strain>
    </source>
</reference>
<dbReference type="SUPFAM" id="SSF51230">
    <property type="entry name" value="Single hybrid motif"/>
    <property type="match status" value="1"/>
</dbReference>
<dbReference type="SUPFAM" id="SSF56059">
    <property type="entry name" value="Glutathione synthetase ATP-binding domain-like"/>
    <property type="match status" value="1"/>
</dbReference>
<evidence type="ECO:0000256" key="4">
    <source>
        <dbReference type="ARBA" id="ARBA00022840"/>
    </source>
</evidence>
<evidence type="ECO:0008006" key="13">
    <source>
        <dbReference type="Google" id="ProtNLM"/>
    </source>
</evidence>
<gene>
    <name evidence="11" type="ORF">GCM10023322_67430</name>
</gene>
<dbReference type="PANTHER" id="PTHR18866:SF126">
    <property type="entry name" value="BIOTIN CARBOXYLASE"/>
    <property type="match status" value="1"/>
</dbReference>
<evidence type="ECO:0000313" key="11">
    <source>
        <dbReference type="EMBL" id="GAA5197036.1"/>
    </source>
</evidence>
<feature type="domain" description="ATP-grasp" evidence="9">
    <location>
        <begin position="124"/>
        <end position="313"/>
    </location>
</feature>
<dbReference type="Pfam" id="PF02785">
    <property type="entry name" value="Biotin_carb_C"/>
    <property type="match status" value="1"/>
</dbReference>
<dbReference type="Gene3D" id="2.40.50.100">
    <property type="match status" value="1"/>
</dbReference>
<feature type="domain" description="Lipoyl-binding" evidence="8">
    <location>
        <begin position="623"/>
        <end position="704"/>
    </location>
</feature>
<evidence type="ECO:0000259" key="9">
    <source>
        <dbReference type="PROSITE" id="PS50975"/>
    </source>
</evidence>
<dbReference type="InterPro" id="IPR011053">
    <property type="entry name" value="Single_hybrid_motif"/>
</dbReference>
<dbReference type="InterPro" id="IPR005479">
    <property type="entry name" value="CPAse_ATP-bd"/>
</dbReference>
<keyword evidence="5" id="KW-0092">Biotin</keyword>
<evidence type="ECO:0000256" key="2">
    <source>
        <dbReference type="ARBA" id="ARBA00022598"/>
    </source>
</evidence>
<dbReference type="InterPro" id="IPR011054">
    <property type="entry name" value="Rudment_hybrid_motif"/>
</dbReference>
<dbReference type="InterPro" id="IPR011761">
    <property type="entry name" value="ATP-grasp"/>
</dbReference>
<comment type="cofactor">
    <cofactor evidence="1">
        <name>biotin</name>
        <dbReference type="ChEBI" id="CHEBI:57586"/>
    </cofactor>
</comment>
<evidence type="ECO:0000256" key="7">
    <source>
        <dbReference type="SAM" id="MobiDB-lite"/>
    </source>
</evidence>